<reference evidence="1" key="1">
    <citation type="submission" date="2018-07" db="EMBL/GenBank/DDBJ databases">
        <authorList>
            <person name="Wilson K.M."/>
            <person name="Ely B."/>
        </authorList>
    </citation>
    <scope>NUCLEOTIDE SEQUENCE</scope>
</reference>
<keyword evidence="2" id="KW-1185">Reference proteome</keyword>
<gene>
    <name evidence="1" type="ORF">CcrSC_gp231c</name>
</gene>
<organism evidence="1 2">
    <name type="scientific">Caulobacter phage CcrSC</name>
    <dbReference type="NCBI Taxonomy" id="2283272"/>
    <lineage>
        <taxon>Viruses</taxon>
        <taxon>Duplodnaviria</taxon>
        <taxon>Heunggongvirae</taxon>
        <taxon>Uroviricota</taxon>
        <taxon>Caudoviricetes</taxon>
        <taxon>Jeanschmidtviridae</taxon>
        <taxon>Bertelyvirus</taxon>
        <taxon>Bertelyvirus SC</taxon>
    </lineage>
</organism>
<dbReference type="Proteomes" id="UP000259683">
    <property type="component" value="Segment"/>
</dbReference>
<name>A0A385EDG9_9CAUD</name>
<sequence>MSLAPGDPDPVKWKLIREQRNGRGLVLEIDYPGCTNYEGRKVLVFQASSLDAIVEKNKGWLDPHFLNDPKLISPVARFEPTERGWKMALACAGAL</sequence>
<reference evidence="1" key="2">
    <citation type="submission" date="2021-07" db="EMBL/GenBank/DDBJ databases">
        <title>Giant CbK-like Caulobacter bacteriophages have genetically divergent genomes.</title>
        <authorList>
            <person name="Wilson K."/>
            <person name="Ely B."/>
        </authorList>
    </citation>
    <scope>NUCLEOTIDE SEQUENCE</scope>
</reference>
<accession>A0A385EDG9</accession>
<evidence type="ECO:0000313" key="1">
    <source>
        <dbReference type="EMBL" id="AXQ69813.1"/>
    </source>
</evidence>
<protein>
    <submittedName>
        <fullName evidence="1">Uncharacterized protein</fullName>
    </submittedName>
</protein>
<evidence type="ECO:0000313" key="2">
    <source>
        <dbReference type="Proteomes" id="UP000259683"/>
    </source>
</evidence>
<proteinExistence type="predicted"/>
<dbReference type="EMBL" id="MH588547">
    <property type="protein sequence ID" value="AXQ69813.1"/>
    <property type="molecule type" value="Genomic_DNA"/>
</dbReference>